<keyword evidence="3" id="KW-0813">Transport</keyword>
<feature type="transmembrane region" description="Helical" evidence="8">
    <location>
        <begin position="9"/>
        <end position="27"/>
    </location>
</feature>
<feature type="transmembrane region" description="Helical" evidence="8">
    <location>
        <begin position="93"/>
        <end position="114"/>
    </location>
</feature>
<feature type="transmembrane region" description="Helical" evidence="8">
    <location>
        <begin position="701"/>
        <end position="720"/>
    </location>
</feature>
<evidence type="ECO:0000256" key="3">
    <source>
        <dbReference type="ARBA" id="ARBA00022448"/>
    </source>
</evidence>
<feature type="transmembrane region" description="Helical" evidence="8">
    <location>
        <begin position="590"/>
        <end position="612"/>
    </location>
</feature>
<evidence type="ECO:0000256" key="8">
    <source>
        <dbReference type="SAM" id="Phobius"/>
    </source>
</evidence>
<evidence type="ECO:0000256" key="2">
    <source>
        <dbReference type="ARBA" id="ARBA00008170"/>
    </source>
</evidence>
<evidence type="ECO:0000313" key="11">
    <source>
        <dbReference type="Proteomes" id="UP000723463"/>
    </source>
</evidence>
<evidence type="ECO:0000256" key="1">
    <source>
        <dbReference type="ARBA" id="ARBA00004141"/>
    </source>
</evidence>
<evidence type="ECO:0000256" key="6">
    <source>
        <dbReference type="ARBA" id="ARBA00023136"/>
    </source>
</evidence>
<feature type="transmembrane region" description="Helical" evidence="8">
    <location>
        <begin position="447"/>
        <end position="470"/>
    </location>
</feature>
<dbReference type="PANTHER" id="PTHR12266:SF0">
    <property type="entry name" value="MITOCHONDRIAL SODIUM_CALCIUM EXCHANGER PROTEIN"/>
    <property type="match status" value="1"/>
</dbReference>
<sequence length="727" mass="78142">MTSIGAKRFYALMAIFSFTQVIVQLWPKHHIRSSSIPHGSHLFKRDDPDDDMCGGVWDNTDRCAYVDEFCGDHQAGLINYLHLYFCNLDHMHAIALVIMVAWMIFLFALIGVAASDFFCPNLNTISKKLHLSESMAGVTFLAFGNASPDIFSTFSAVGAGSGTLAVGEIVGASSFITSIVIGSMAIVKPFKVSKGPFLRDMTFFTGCILFILYMVLDRKITFAQSVILIAAYVVYVAIVVFGNWKKQRQESRLHTDSETGSEHSEDGAHIDTLRHQPDTTSTDHTQHVNIVLSTIDQSPAVAPLSTCTKPSSSFKSKSKCPAIVVDPGYLAASLHPSSAGPPLSAGPPSSKGSRRGSAKSPTPSPLYDGPSQDPSYAQLRQVMLHHSLILPDMGDPINRPRSPVFQSAPDASTLGGMKKRHWAALFLNDWIKPVYFPTLMGWKDKSVFMKILAVASIPIVFLLTLTLPVVDLKEDNDTLIGSQSDGTPVEANATSPGDGSDLYNGWCQGATMVQMVVAPVFIAFVVTSAAGNSNLVPVLAALGVGILISVTVFFLSTETKPPKFYEAFAFVGFLVAMTWIFVVANEVVGILQAVGLILGVSDAILGLTVFAMGNSLGDLVSNITIAKMGFPQMGFSACFGGPLLNMLLGLGISGTYVTLSTDAHVPLELSPTLLVSLGTILLTVVGAMVVVPRSGYMLNRWWGIFLVVVYLVSMVVNVLLEIKLGPK</sequence>
<protein>
    <recommendedName>
        <fullName evidence="9">Sodium/calcium exchanger membrane region domain-containing protein</fullName>
    </recommendedName>
</protein>
<feature type="transmembrane region" description="Helical" evidence="8">
    <location>
        <begin position="197"/>
        <end position="216"/>
    </location>
</feature>
<reference evidence="10" key="1">
    <citation type="journal article" date="2020" name="Fungal Divers.">
        <title>Resolving the Mortierellaceae phylogeny through synthesis of multi-gene phylogenetics and phylogenomics.</title>
        <authorList>
            <person name="Vandepol N."/>
            <person name="Liber J."/>
            <person name="Desiro A."/>
            <person name="Na H."/>
            <person name="Kennedy M."/>
            <person name="Barry K."/>
            <person name="Grigoriev I.V."/>
            <person name="Miller A.N."/>
            <person name="O'Donnell K."/>
            <person name="Stajich J.E."/>
            <person name="Bonito G."/>
        </authorList>
    </citation>
    <scope>NUCLEOTIDE SEQUENCE</scope>
    <source>
        <strain evidence="10">NRRL 2591</strain>
    </source>
</reference>
<accession>A0A9P6K7S9</accession>
<evidence type="ECO:0000313" key="10">
    <source>
        <dbReference type="EMBL" id="KAF9550283.1"/>
    </source>
</evidence>
<feature type="transmembrane region" description="Helical" evidence="8">
    <location>
        <begin position="222"/>
        <end position="244"/>
    </location>
</feature>
<dbReference type="InterPro" id="IPR044880">
    <property type="entry name" value="NCX_ion-bd_dom_sf"/>
</dbReference>
<dbReference type="InterPro" id="IPR051359">
    <property type="entry name" value="CaCA_antiporter"/>
</dbReference>
<feature type="compositionally biased region" description="Low complexity" evidence="7">
    <location>
        <begin position="336"/>
        <end position="351"/>
    </location>
</feature>
<keyword evidence="5 8" id="KW-1133">Transmembrane helix</keyword>
<comment type="caution">
    <text evidence="10">The sequence shown here is derived from an EMBL/GenBank/DDBJ whole genome shotgun (WGS) entry which is preliminary data.</text>
</comment>
<feature type="transmembrane region" description="Helical" evidence="8">
    <location>
        <begin position="669"/>
        <end position="689"/>
    </location>
</feature>
<evidence type="ECO:0000256" key="4">
    <source>
        <dbReference type="ARBA" id="ARBA00022692"/>
    </source>
</evidence>
<feature type="region of interest" description="Disordered" evidence="7">
    <location>
        <begin position="250"/>
        <end position="283"/>
    </location>
</feature>
<feature type="transmembrane region" description="Helical" evidence="8">
    <location>
        <begin position="135"/>
        <end position="157"/>
    </location>
</feature>
<proteinExistence type="inferred from homology"/>
<dbReference type="GO" id="GO:0008324">
    <property type="term" value="F:monoatomic cation transmembrane transporter activity"/>
    <property type="evidence" value="ECO:0007669"/>
    <property type="project" value="TreeGrafter"/>
</dbReference>
<feature type="compositionally biased region" description="Basic and acidic residues" evidence="7">
    <location>
        <begin position="250"/>
        <end position="277"/>
    </location>
</feature>
<gene>
    <name evidence="10" type="ORF">EC957_001190</name>
</gene>
<feature type="domain" description="Sodium/calcium exchanger membrane region" evidence="9">
    <location>
        <begin position="101"/>
        <end position="240"/>
    </location>
</feature>
<feature type="domain" description="Sodium/calcium exchanger membrane region" evidence="9">
    <location>
        <begin position="569"/>
        <end position="717"/>
    </location>
</feature>
<dbReference type="GO" id="GO:0006874">
    <property type="term" value="P:intracellular calcium ion homeostasis"/>
    <property type="evidence" value="ECO:0007669"/>
    <property type="project" value="TreeGrafter"/>
</dbReference>
<feature type="transmembrane region" description="Helical" evidence="8">
    <location>
        <begin position="567"/>
        <end position="584"/>
    </location>
</feature>
<comment type="similarity">
    <text evidence="2">Belongs to the Ca(2+):cation antiporter (CaCA) (TC 2.A.19) family.</text>
</comment>
<feature type="transmembrane region" description="Helical" evidence="8">
    <location>
        <begin position="169"/>
        <end position="190"/>
    </location>
</feature>
<comment type="subcellular location">
    <subcellularLocation>
        <location evidence="1">Membrane</location>
        <topology evidence="1">Multi-pass membrane protein</topology>
    </subcellularLocation>
</comment>
<feature type="transmembrane region" description="Helical" evidence="8">
    <location>
        <begin position="535"/>
        <end position="555"/>
    </location>
</feature>
<dbReference type="Gene3D" id="1.20.1420.30">
    <property type="entry name" value="NCX, central ion-binding region"/>
    <property type="match status" value="2"/>
</dbReference>
<dbReference type="PANTHER" id="PTHR12266">
    <property type="entry name" value="NA+/CA2+ K+ INDEPENDENT EXCHANGER"/>
    <property type="match status" value="1"/>
</dbReference>
<dbReference type="Pfam" id="PF01699">
    <property type="entry name" value="Na_Ca_ex"/>
    <property type="match status" value="2"/>
</dbReference>
<keyword evidence="4 8" id="KW-0812">Transmembrane</keyword>
<name>A0A9P6K7S9_9FUNG</name>
<evidence type="ECO:0000256" key="5">
    <source>
        <dbReference type="ARBA" id="ARBA00022989"/>
    </source>
</evidence>
<dbReference type="Proteomes" id="UP000723463">
    <property type="component" value="Unassembled WGS sequence"/>
</dbReference>
<dbReference type="GO" id="GO:0016020">
    <property type="term" value="C:membrane"/>
    <property type="evidence" value="ECO:0007669"/>
    <property type="project" value="UniProtKB-SubCell"/>
</dbReference>
<keyword evidence="11" id="KW-1185">Reference proteome</keyword>
<keyword evidence="6 8" id="KW-0472">Membrane</keyword>
<dbReference type="AlphaFoldDB" id="A0A9P6K7S9"/>
<feature type="region of interest" description="Disordered" evidence="7">
    <location>
        <begin position="336"/>
        <end position="372"/>
    </location>
</feature>
<feature type="transmembrane region" description="Helical" evidence="8">
    <location>
        <begin position="633"/>
        <end position="657"/>
    </location>
</feature>
<evidence type="ECO:0000256" key="7">
    <source>
        <dbReference type="SAM" id="MobiDB-lite"/>
    </source>
</evidence>
<dbReference type="InterPro" id="IPR004837">
    <property type="entry name" value="NaCa_Exmemb"/>
</dbReference>
<dbReference type="EMBL" id="JAAAXW010000012">
    <property type="protein sequence ID" value="KAF9550283.1"/>
    <property type="molecule type" value="Genomic_DNA"/>
</dbReference>
<evidence type="ECO:0000259" key="9">
    <source>
        <dbReference type="Pfam" id="PF01699"/>
    </source>
</evidence>
<organism evidence="10 11">
    <name type="scientific">Mortierella hygrophila</name>
    <dbReference type="NCBI Taxonomy" id="979708"/>
    <lineage>
        <taxon>Eukaryota</taxon>
        <taxon>Fungi</taxon>
        <taxon>Fungi incertae sedis</taxon>
        <taxon>Mucoromycota</taxon>
        <taxon>Mortierellomycotina</taxon>
        <taxon>Mortierellomycetes</taxon>
        <taxon>Mortierellales</taxon>
        <taxon>Mortierellaceae</taxon>
        <taxon>Mortierella</taxon>
    </lineage>
</organism>